<name>A0A8D9DGK8_BRACM</name>
<feature type="compositionally biased region" description="Basic and acidic residues" evidence="1">
    <location>
        <begin position="16"/>
        <end position="28"/>
    </location>
</feature>
<dbReference type="Gramene" id="A05p34560.2_BraZ1">
    <property type="protein sequence ID" value="A05p34560.2_BraZ1.CDS"/>
    <property type="gene ID" value="A05g34560.2_BraZ1"/>
</dbReference>
<protein>
    <submittedName>
        <fullName evidence="2">Uncharacterized protein</fullName>
    </submittedName>
</protein>
<feature type="compositionally biased region" description="Basic and acidic residues" evidence="1">
    <location>
        <begin position="277"/>
        <end position="295"/>
    </location>
</feature>
<feature type="non-terminal residue" evidence="2">
    <location>
        <position position="1"/>
    </location>
</feature>
<feature type="region of interest" description="Disordered" evidence="1">
    <location>
        <begin position="1"/>
        <end position="72"/>
    </location>
</feature>
<evidence type="ECO:0000313" key="2">
    <source>
        <dbReference type="EMBL" id="CAG7876935.1"/>
    </source>
</evidence>
<feature type="region of interest" description="Disordered" evidence="1">
    <location>
        <begin position="108"/>
        <end position="312"/>
    </location>
</feature>
<feature type="compositionally biased region" description="Low complexity" evidence="1">
    <location>
        <begin position="155"/>
        <end position="166"/>
    </location>
</feature>
<accession>A0A8D9DGK8</accession>
<dbReference type="EMBL" id="LS974621">
    <property type="protein sequence ID" value="CAG7876935.1"/>
    <property type="molecule type" value="Genomic_DNA"/>
</dbReference>
<sequence length="312" mass="35438">ESKLEPQSRPGKRDHRRYEEKPKSDDAVVRWFAPKNTASIAFHQDRIHPSNRTPYRSNGSEDGQPSGRDKTKAILGACSRIIAPKNPLELMRPASHRDNDVAIIGEEQAAEQATSPTPHHLRRGISSNQQLEPKLERTRATKDHPRTATEKSQSTTTNETLCATTTGERSGGSSKKQRKPARNQIPNTTCRFTHHRTNQKKNEADLALEGAAPLPRSEKQVYVTGKLLRTPKPDQEQQRRRKSRPQASPYTESLDLRSGAPDLRRDKRLPPPRTTKKTGERQKQRETGRRRSGGRERRRRPPERARQLGFCS</sequence>
<dbReference type="Proteomes" id="UP000694005">
    <property type="component" value="Chromosome A05"/>
</dbReference>
<dbReference type="AlphaFoldDB" id="A0A8D9DGK8"/>
<reference evidence="2 3" key="1">
    <citation type="submission" date="2021-07" db="EMBL/GenBank/DDBJ databases">
        <authorList>
            <consortium name="Genoscope - CEA"/>
            <person name="William W."/>
        </authorList>
    </citation>
    <scope>NUCLEOTIDE SEQUENCE [LARGE SCALE GENOMIC DNA]</scope>
</reference>
<proteinExistence type="predicted"/>
<evidence type="ECO:0000313" key="3">
    <source>
        <dbReference type="Proteomes" id="UP000694005"/>
    </source>
</evidence>
<evidence type="ECO:0000256" key="1">
    <source>
        <dbReference type="SAM" id="MobiDB-lite"/>
    </source>
</evidence>
<gene>
    <name evidence="2" type="ORF">BRAPAZ1V2_A05P34560.2</name>
</gene>
<feature type="compositionally biased region" description="Basic and acidic residues" evidence="1">
    <location>
        <begin position="133"/>
        <end position="149"/>
    </location>
</feature>
<organism evidence="2 3">
    <name type="scientific">Brassica campestris</name>
    <name type="common">Field mustard</name>
    <dbReference type="NCBI Taxonomy" id="3711"/>
    <lineage>
        <taxon>Eukaryota</taxon>
        <taxon>Viridiplantae</taxon>
        <taxon>Streptophyta</taxon>
        <taxon>Embryophyta</taxon>
        <taxon>Tracheophyta</taxon>
        <taxon>Spermatophyta</taxon>
        <taxon>Magnoliopsida</taxon>
        <taxon>eudicotyledons</taxon>
        <taxon>Gunneridae</taxon>
        <taxon>Pentapetalae</taxon>
        <taxon>rosids</taxon>
        <taxon>malvids</taxon>
        <taxon>Brassicales</taxon>
        <taxon>Brassicaceae</taxon>
        <taxon>Brassiceae</taxon>
        <taxon>Brassica</taxon>
    </lineage>
</organism>
<feature type="compositionally biased region" description="Polar residues" evidence="1">
    <location>
        <begin position="50"/>
        <end position="63"/>
    </location>
</feature>